<dbReference type="InterPro" id="IPR036514">
    <property type="entry name" value="SGNH_hydro_sf"/>
</dbReference>
<accession>A0AAV0HJ57</accession>
<dbReference type="InterPro" id="IPR051238">
    <property type="entry name" value="GDSL_esterase/lipase"/>
</dbReference>
<dbReference type="EMBL" id="CAMGYJ010000002">
    <property type="protein sequence ID" value="CAI0385345.1"/>
    <property type="molecule type" value="Genomic_DNA"/>
</dbReference>
<dbReference type="Proteomes" id="UP001154282">
    <property type="component" value="Unassembled WGS sequence"/>
</dbReference>
<comment type="similarity">
    <text evidence="2">Belongs to the 'GDSL' lipolytic enzyme family.</text>
</comment>
<keyword evidence="9" id="KW-1185">Reference proteome</keyword>
<evidence type="ECO:0000256" key="6">
    <source>
        <dbReference type="ARBA" id="ARBA00022963"/>
    </source>
</evidence>
<dbReference type="InterPro" id="IPR001087">
    <property type="entry name" value="GDSL"/>
</dbReference>
<gene>
    <name evidence="8" type="ORF">LITE_LOCUS4759</name>
</gene>
<comment type="caution">
    <text evidence="8">The sequence shown here is derived from an EMBL/GenBank/DDBJ whole genome shotgun (WGS) entry which is preliminary data.</text>
</comment>
<keyword evidence="5" id="KW-0378">Hydrolase</keyword>
<keyword evidence="6" id="KW-0442">Lipid degradation</keyword>
<evidence type="ECO:0000313" key="8">
    <source>
        <dbReference type="EMBL" id="CAI0385345.1"/>
    </source>
</evidence>
<evidence type="ECO:0000313" key="9">
    <source>
        <dbReference type="Proteomes" id="UP001154282"/>
    </source>
</evidence>
<dbReference type="PANTHER" id="PTHR45650">
    <property type="entry name" value="GDSL-LIKE LIPASE/ACYLHYDROLASE-RELATED"/>
    <property type="match status" value="1"/>
</dbReference>
<sequence length="350" mass="38217">MVVMAATSSPSPSPSQQQLVTFVFGDSLTEVGNNNHLQYSLARSDFPWYGVDFPGGQATGRFTNGRTIGDIIEAQKLGTESPPPYLSLSKNDDALLKGVNYASGGAGILNETGQYFVQRLTLNDQIDCFRQTKDSISAKIGDSAANKLVNLALYFIGIGSNDYVNNFLQPFLADGQQYTHDEFLNLLTSTLDKQISRLYELGGRKVVFHGLGPLGCIPSQRVKSKKGQCLNRVNEWVLEFNARVQKLISTLNGRFPGAKLMFADTYGDVLDLIEDPTSYGFKISNTSCCNVDTSVGGLCLPNSKMCNNRTDYVFWDAFHPSDAANQILADKFFSRLFPAPSPAPAATLSP</sequence>
<dbReference type="GO" id="GO:0016042">
    <property type="term" value="P:lipid catabolic process"/>
    <property type="evidence" value="ECO:0007669"/>
    <property type="project" value="UniProtKB-KW"/>
</dbReference>
<dbReference type="InterPro" id="IPR035669">
    <property type="entry name" value="SGNH_plant_lipase-like"/>
</dbReference>
<protein>
    <submittedName>
        <fullName evidence="8">Uncharacterized protein</fullName>
    </submittedName>
</protein>
<dbReference type="GO" id="GO:0005576">
    <property type="term" value="C:extracellular region"/>
    <property type="evidence" value="ECO:0007669"/>
    <property type="project" value="UniProtKB-SubCell"/>
</dbReference>
<dbReference type="CDD" id="cd01837">
    <property type="entry name" value="SGNH_plant_lipase_like"/>
    <property type="match status" value="1"/>
</dbReference>
<name>A0AAV0HJ57_9ROSI</name>
<keyword evidence="3" id="KW-0964">Secreted</keyword>
<comment type="subcellular location">
    <subcellularLocation>
        <location evidence="1">Secreted</location>
    </subcellularLocation>
</comment>
<dbReference type="PANTHER" id="PTHR45650:SF16">
    <property type="entry name" value="OS02G0732800 PROTEIN"/>
    <property type="match status" value="1"/>
</dbReference>
<dbReference type="Gene3D" id="3.40.50.1110">
    <property type="entry name" value="SGNH hydrolase"/>
    <property type="match status" value="1"/>
</dbReference>
<evidence type="ECO:0000256" key="1">
    <source>
        <dbReference type="ARBA" id="ARBA00004613"/>
    </source>
</evidence>
<evidence type="ECO:0000256" key="4">
    <source>
        <dbReference type="ARBA" id="ARBA00022729"/>
    </source>
</evidence>
<proteinExistence type="inferred from homology"/>
<keyword evidence="7" id="KW-0443">Lipid metabolism</keyword>
<dbReference type="Pfam" id="PF00657">
    <property type="entry name" value="Lipase_GDSL"/>
    <property type="match status" value="1"/>
</dbReference>
<evidence type="ECO:0000256" key="2">
    <source>
        <dbReference type="ARBA" id="ARBA00008668"/>
    </source>
</evidence>
<dbReference type="SUPFAM" id="SSF52266">
    <property type="entry name" value="SGNH hydrolase"/>
    <property type="match status" value="1"/>
</dbReference>
<reference evidence="8" key="1">
    <citation type="submission" date="2022-08" db="EMBL/GenBank/DDBJ databases">
        <authorList>
            <person name="Gutierrez-Valencia J."/>
        </authorList>
    </citation>
    <scope>NUCLEOTIDE SEQUENCE</scope>
</reference>
<evidence type="ECO:0000256" key="3">
    <source>
        <dbReference type="ARBA" id="ARBA00022525"/>
    </source>
</evidence>
<organism evidence="8 9">
    <name type="scientific">Linum tenue</name>
    <dbReference type="NCBI Taxonomy" id="586396"/>
    <lineage>
        <taxon>Eukaryota</taxon>
        <taxon>Viridiplantae</taxon>
        <taxon>Streptophyta</taxon>
        <taxon>Embryophyta</taxon>
        <taxon>Tracheophyta</taxon>
        <taxon>Spermatophyta</taxon>
        <taxon>Magnoliopsida</taxon>
        <taxon>eudicotyledons</taxon>
        <taxon>Gunneridae</taxon>
        <taxon>Pentapetalae</taxon>
        <taxon>rosids</taxon>
        <taxon>fabids</taxon>
        <taxon>Malpighiales</taxon>
        <taxon>Linaceae</taxon>
        <taxon>Linum</taxon>
    </lineage>
</organism>
<evidence type="ECO:0000256" key="7">
    <source>
        <dbReference type="ARBA" id="ARBA00023098"/>
    </source>
</evidence>
<dbReference type="GO" id="GO:0016788">
    <property type="term" value="F:hydrolase activity, acting on ester bonds"/>
    <property type="evidence" value="ECO:0007669"/>
    <property type="project" value="InterPro"/>
</dbReference>
<evidence type="ECO:0000256" key="5">
    <source>
        <dbReference type="ARBA" id="ARBA00022801"/>
    </source>
</evidence>
<dbReference type="AlphaFoldDB" id="A0AAV0HJ57"/>
<keyword evidence="4" id="KW-0732">Signal</keyword>